<evidence type="ECO:0000313" key="4">
    <source>
        <dbReference type="Proteomes" id="UP000324800"/>
    </source>
</evidence>
<keyword evidence="3" id="KW-0966">Cell projection</keyword>
<accession>A0A5J4UXI7</accession>
<proteinExistence type="predicted"/>
<evidence type="ECO:0000256" key="1">
    <source>
        <dbReference type="SAM" id="MobiDB-lite"/>
    </source>
</evidence>
<dbReference type="SUPFAM" id="SSF47576">
    <property type="entry name" value="Calponin-homology domain, CH-domain"/>
    <property type="match status" value="1"/>
</dbReference>
<feature type="non-terminal residue" evidence="3">
    <location>
        <position position="694"/>
    </location>
</feature>
<feature type="domain" description="Calponin-homology (CH)" evidence="2">
    <location>
        <begin position="65"/>
        <end position="175"/>
    </location>
</feature>
<protein>
    <submittedName>
        <fullName evidence="3">Putative flagellar associated protein</fullName>
    </submittedName>
</protein>
<dbReference type="PROSITE" id="PS50021">
    <property type="entry name" value="CH"/>
    <property type="match status" value="1"/>
</dbReference>
<dbReference type="AlphaFoldDB" id="A0A5J4UXI7"/>
<feature type="region of interest" description="Disordered" evidence="1">
    <location>
        <begin position="597"/>
        <end position="640"/>
    </location>
</feature>
<keyword evidence="3" id="KW-0282">Flagellum</keyword>
<reference evidence="3 4" key="1">
    <citation type="submission" date="2019-03" db="EMBL/GenBank/DDBJ databases">
        <title>Single cell metagenomics reveals metabolic interactions within the superorganism composed of flagellate Streblomastix strix and complex community of Bacteroidetes bacteria on its surface.</title>
        <authorList>
            <person name="Treitli S.C."/>
            <person name="Kolisko M."/>
            <person name="Husnik F."/>
            <person name="Keeling P."/>
            <person name="Hampl V."/>
        </authorList>
    </citation>
    <scope>NUCLEOTIDE SEQUENCE [LARGE SCALE GENOMIC DNA]</scope>
    <source>
        <strain evidence="3">ST1C</strain>
    </source>
</reference>
<dbReference type="GO" id="GO:0005929">
    <property type="term" value="C:cilium"/>
    <property type="evidence" value="ECO:0007669"/>
    <property type="project" value="TreeGrafter"/>
</dbReference>
<dbReference type="GO" id="GO:0060271">
    <property type="term" value="P:cilium assembly"/>
    <property type="evidence" value="ECO:0007669"/>
    <property type="project" value="TreeGrafter"/>
</dbReference>
<dbReference type="Proteomes" id="UP000324800">
    <property type="component" value="Unassembled WGS sequence"/>
</dbReference>
<dbReference type="Gene3D" id="1.10.418.10">
    <property type="entry name" value="Calponin-like domain"/>
    <property type="match status" value="1"/>
</dbReference>
<keyword evidence="3" id="KW-0969">Cilium</keyword>
<dbReference type="Pfam" id="PF00307">
    <property type="entry name" value="CH"/>
    <property type="match status" value="1"/>
</dbReference>
<gene>
    <name evidence="3" type="ORF">EZS28_029481</name>
</gene>
<sequence>MQRERLEKAALVPGLLESLKKQKVDDATQVNKSLTNRGGALPQKKEGGQTKQEKLDAAKARRLGDSGKDDIEAFRTGYDPLKESKAMTQSLMLSFSPDLADGVALLIVIKQHAPFLQLKIIVTPQTENDKINNAQQVISTTRQLGFDCFLTENDIIHPDSRAMLLFVYTLFQKLSHCIPQTVLEIPACAGGIYKKIIELSNPGKRTLTYNARIEGDPDFSLPLTYVAIEPGRTAALTVVTKHRFVKVANAILMMIPKNQSGTQLPPIAFKLCTQVFPPQPIGNYAVSAPLYRTSQCELRVQNLFENDFAINIKLNMVKDSKDHELPLGFTSIYSLSQTSAANPNTASQGSLTEVNQPISIVKGQTALQAAAAQQSAAQTAQSTLIVQNVPSGLNVAENVDFLPFRLNNTQFSLQTGSSGTIEVRFTPITLGTQQCRVLFFDNEQGEFTMDIEGVGTMPQTLDIFSVNEMTDSTLTHELAMSTKNRFLDALQSGFKFQTMRIELNGWGQAIVRYMPSQIDQMESALLKLVSKDAGIWEFTVKGKGRKPTLLPTVEIFAQIGESQSRSISFSNPFARPLLCSIWVESDNINSDMLQPQLNQQQSTNTSGGGNEPNQFNQQKTDKEGESGGRNGQSTDNNKDTQAPCFTIMLKSFQNIFLDSRAQFQVPIVFTPTRVLTVTARVIQKVHTDPVHHPS</sequence>
<feature type="compositionally biased region" description="Polar residues" evidence="1">
    <location>
        <begin position="597"/>
        <end position="618"/>
    </location>
</feature>
<organism evidence="3 4">
    <name type="scientific">Streblomastix strix</name>
    <dbReference type="NCBI Taxonomy" id="222440"/>
    <lineage>
        <taxon>Eukaryota</taxon>
        <taxon>Metamonada</taxon>
        <taxon>Preaxostyla</taxon>
        <taxon>Oxymonadida</taxon>
        <taxon>Streblomastigidae</taxon>
        <taxon>Streblomastix</taxon>
    </lineage>
</organism>
<dbReference type="CDD" id="cd21218">
    <property type="entry name" value="CH_PLS_FIM_rpt2"/>
    <property type="match status" value="1"/>
</dbReference>
<dbReference type="InterPro" id="IPR036872">
    <property type="entry name" value="CH_dom_sf"/>
</dbReference>
<evidence type="ECO:0000259" key="2">
    <source>
        <dbReference type="PROSITE" id="PS50021"/>
    </source>
</evidence>
<evidence type="ECO:0000313" key="3">
    <source>
        <dbReference type="EMBL" id="KAA6374993.1"/>
    </source>
</evidence>
<name>A0A5J4UXI7_9EUKA</name>
<dbReference type="InterPro" id="IPR001715">
    <property type="entry name" value="CH_dom"/>
</dbReference>
<dbReference type="PANTHER" id="PTHR45912:SF3">
    <property type="entry name" value="CILIA- AND FLAGELLA-ASSOCIATED PROTEIN 47"/>
    <property type="match status" value="1"/>
</dbReference>
<dbReference type="EMBL" id="SNRW01011558">
    <property type="protein sequence ID" value="KAA6374993.1"/>
    <property type="molecule type" value="Genomic_DNA"/>
</dbReference>
<dbReference type="PANTHER" id="PTHR45912">
    <property type="entry name" value="CILIA- AND FLAGELLA-ASSOCIATED PROTEIN 47"/>
    <property type="match status" value="1"/>
</dbReference>
<comment type="caution">
    <text evidence="3">The sequence shown here is derived from an EMBL/GenBank/DDBJ whole genome shotgun (WGS) entry which is preliminary data.</text>
</comment>
<feature type="compositionally biased region" description="Basic and acidic residues" evidence="1">
    <location>
        <begin position="43"/>
        <end position="62"/>
    </location>
</feature>
<dbReference type="OrthoDB" id="10060824at2759"/>
<feature type="region of interest" description="Disordered" evidence="1">
    <location>
        <begin position="25"/>
        <end position="62"/>
    </location>
</feature>